<dbReference type="AlphaFoldDB" id="A0A5P8M6F3"/>
<organism evidence="2 3">
    <name type="scientific">Schleiferilactobacillus harbinensis</name>
    <dbReference type="NCBI Taxonomy" id="304207"/>
    <lineage>
        <taxon>Bacteria</taxon>
        <taxon>Bacillati</taxon>
        <taxon>Bacillota</taxon>
        <taxon>Bacilli</taxon>
        <taxon>Lactobacillales</taxon>
        <taxon>Lactobacillaceae</taxon>
        <taxon>Schleiferilactobacillus</taxon>
    </lineage>
</organism>
<name>A0A5P8M6F3_9LACO</name>
<accession>A0A5P8M6F3</accession>
<protein>
    <recommendedName>
        <fullName evidence="4">Scaffolding protein</fullName>
    </recommendedName>
</protein>
<feature type="region of interest" description="Disordered" evidence="1">
    <location>
        <begin position="13"/>
        <end position="55"/>
    </location>
</feature>
<evidence type="ECO:0000313" key="3">
    <source>
        <dbReference type="Proteomes" id="UP000326779"/>
    </source>
</evidence>
<proteinExistence type="predicted"/>
<evidence type="ECO:0000313" key="2">
    <source>
        <dbReference type="EMBL" id="QFR24092.1"/>
    </source>
</evidence>
<gene>
    <name evidence="2" type="ORF">D1010_12250</name>
</gene>
<dbReference type="Proteomes" id="UP000326779">
    <property type="component" value="Chromosome"/>
</dbReference>
<dbReference type="RefSeq" id="WP_152261101.1">
    <property type="nucleotide sequence ID" value="NZ_CP045143.1"/>
</dbReference>
<reference evidence="2 3" key="1">
    <citation type="submission" date="2019-10" db="EMBL/GenBank/DDBJ databases">
        <title>The completed genome of Lactobacillus harbinensis M1.</title>
        <authorList>
            <person name="Zheng Y."/>
        </authorList>
    </citation>
    <scope>NUCLEOTIDE SEQUENCE [LARGE SCALE GENOMIC DNA]</scope>
    <source>
        <strain evidence="2 3">M1</strain>
    </source>
</reference>
<evidence type="ECO:0008006" key="4">
    <source>
        <dbReference type="Google" id="ProtNLM"/>
    </source>
</evidence>
<dbReference type="KEGG" id="lhb:D1010_12250"/>
<sequence length="215" mass="22367">MFKHYLLRILDADTGTQAPAGGSDDGSADNDDAADDASDDSADDDKDSNDGVSELLSKLGVSSTDDLKAIVEAKNKADKASRSQLENAQSDLGKANKSLSELTTQNAALLAQVAASKAGIVGDHIDDAAILAQAYVAGGKAKDVAAAMKMVVKNNPSFAQTAKPQMGADGTAVFNGNLGNGPQPSITKDQFTKMSYSERVKLFAEHPDTYKKLNG</sequence>
<dbReference type="EMBL" id="CP045143">
    <property type="protein sequence ID" value="QFR24092.1"/>
    <property type="molecule type" value="Genomic_DNA"/>
</dbReference>
<evidence type="ECO:0000256" key="1">
    <source>
        <dbReference type="SAM" id="MobiDB-lite"/>
    </source>
</evidence>
<feature type="compositionally biased region" description="Acidic residues" evidence="1">
    <location>
        <begin position="26"/>
        <end position="47"/>
    </location>
</feature>